<keyword evidence="3 5" id="KW-0560">Oxidoreductase</keyword>
<comment type="caution">
    <text evidence="7">The sequence shown here is derived from an EMBL/GenBank/DDBJ whole genome shotgun (WGS) entry which is preliminary data.</text>
</comment>
<reference evidence="8" key="1">
    <citation type="journal article" date="2019" name="Int. J. Syst. Evol. Microbiol.">
        <title>The Global Catalogue of Microorganisms (GCM) 10K type strain sequencing project: providing services to taxonomists for standard genome sequencing and annotation.</title>
        <authorList>
            <consortium name="The Broad Institute Genomics Platform"/>
            <consortium name="The Broad Institute Genome Sequencing Center for Infectious Disease"/>
            <person name="Wu L."/>
            <person name="Ma J."/>
        </authorList>
    </citation>
    <scope>NUCLEOTIDE SEQUENCE [LARGE SCALE GENOMIC DNA]</scope>
    <source>
        <strain evidence="8">JCM 13250</strain>
    </source>
</reference>
<dbReference type="InterPro" id="IPR036291">
    <property type="entry name" value="NAD(P)-bd_dom_sf"/>
</dbReference>
<accession>A0ABN2LCA1</accession>
<sequence length="304" mass="33722">MASVYVAGHQGLLGSAVVRRLRRDGHADLVLHPHTELDLRDQRAVREMFARDRPRVVVDCAARVGGIGLRRDHPTEFLLDNLEIQNNLIRAAVDARVAAFVFISSASVYPADCPQPMREEHLFTGPFEATQEAYALAKAAGMKLCEYVRTEYDLSFVSCLPTNLYGEQDELDPGGAHVIPALLRRMHDARLADDPAVTVWGSGATCRDFLHVDDAADAVVWLLGQERPPAVLNIGTGREVSVRDLAETVQRVVGYPGRLVFDASMPEGPRRRLLDVSRAHAAGWRHTIELEDGLRRLYDRFLAA</sequence>
<evidence type="ECO:0000256" key="3">
    <source>
        <dbReference type="ARBA" id="ARBA00023002"/>
    </source>
</evidence>
<dbReference type="Proteomes" id="UP001500218">
    <property type="component" value="Unassembled WGS sequence"/>
</dbReference>
<evidence type="ECO:0000256" key="2">
    <source>
        <dbReference type="ARBA" id="ARBA00022857"/>
    </source>
</evidence>
<feature type="active site" description="Proton donor/acceptor" evidence="5">
    <location>
        <position position="134"/>
    </location>
</feature>
<feature type="domain" description="NAD-dependent epimerase/dehydratase" evidence="6">
    <location>
        <begin position="4"/>
        <end position="235"/>
    </location>
</feature>
<dbReference type="SUPFAM" id="SSF51735">
    <property type="entry name" value="NAD(P)-binding Rossmann-fold domains"/>
    <property type="match status" value="1"/>
</dbReference>
<feature type="site" description="Important for catalytic activity" evidence="5">
    <location>
        <position position="105"/>
    </location>
</feature>
<keyword evidence="4 5" id="KW-0413">Isomerase</keyword>
<name>A0ABN2LCA1_9ACTN</name>
<comment type="catalytic activity">
    <reaction evidence="5">
        <text>GDP-beta-L-fucose + NADP(+) = GDP-4-dehydro-alpha-D-rhamnose + NADPH + H(+)</text>
        <dbReference type="Rhea" id="RHEA:18885"/>
        <dbReference type="ChEBI" id="CHEBI:15378"/>
        <dbReference type="ChEBI" id="CHEBI:57273"/>
        <dbReference type="ChEBI" id="CHEBI:57783"/>
        <dbReference type="ChEBI" id="CHEBI:57964"/>
        <dbReference type="ChEBI" id="CHEBI:58349"/>
        <dbReference type="EC" id="1.1.1.271"/>
    </reaction>
</comment>
<gene>
    <name evidence="5" type="primary">fcl</name>
    <name evidence="7" type="ORF">GCM10009682_01720</name>
</gene>
<keyword evidence="2 5" id="KW-0521">NADP</keyword>
<feature type="binding site" evidence="5">
    <location>
        <begin position="161"/>
        <end position="164"/>
    </location>
    <ligand>
        <name>NADP(+)</name>
        <dbReference type="ChEBI" id="CHEBI:58349"/>
    </ligand>
</feature>
<dbReference type="InterPro" id="IPR028614">
    <property type="entry name" value="GDP_fucose/colitose_synth"/>
</dbReference>
<dbReference type="Pfam" id="PF01370">
    <property type="entry name" value="Epimerase"/>
    <property type="match status" value="1"/>
</dbReference>
<evidence type="ECO:0000256" key="5">
    <source>
        <dbReference type="HAMAP-Rule" id="MF_00956"/>
    </source>
</evidence>
<dbReference type="PANTHER" id="PTHR43238">
    <property type="entry name" value="GDP-L-FUCOSE SYNTHASE"/>
    <property type="match status" value="1"/>
</dbReference>
<dbReference type="RefSeq" id="WP_344125117.1">
    <property type="nucleotide sequence ID" value="NZ_BAAALT010000003.1"/>
</dbReference>
<protein>
    <recommendedName>
        <fullName evidence="5">GDP-L-fucose synthase</fullName>
        <ecNumber evidence="5">1.1.1.271</ecNumber>
    </recommendedName>
    <alternativeName>
        <fullName evidence="5">GDP-4-keto-6-deoxy-D-mannose-3,5-epimerase-4-reductase</fullName>
    </alternativeName>
</protein>
<evidence type="ECO:0000256" key="4">
    <source>
        <dbReference type="ARBA" id="ARBA00023235"/>
    </source>
</evidence>
<dbReference type="EMBL" id="BAAALT010000003">
    <property type="protein sequence ID" value="GAA1783342.1"/>
    <property type="molecule type" value="Genomic_DNA"/>
</dbReference>
<feature type="binding site" evidence="5">
    <location>
        <position position="177"/>
    </location>
    <ligand>
        <name>NADP(+)</name>
        <dbReference type="ChEBI" id="CHEBI:58349"/>
    </ligand>
</feature>
<organism evidence="7 8">
    <name type="scientific">Luedemannella flava</name>
    <dbReference type="NCBI Taxonomy" id="349316"/>
    <lineage>
        <taxon>Bacteria</taxon>
        <taxon>Bacillati</taxon>
        <taxon>Actinomycetota</taxon>
        <taxon>Actinomycetes</taxon>
        <taxon>Micromonosporales</taxon>
        <taxon>Micromonosporaceae</taxon>
        <taxon>Luedemannella</taxon>
    </lineage>
</organism>
<comment type="similarity">
    <text evidence="1 5">Belongs to the NAD(P)-dependent epimerase/dehydratase family. Fucose synthase subfamily.</text>
</comment>
<evidence type="ECO:0000313" key="8">
    <source>
        <dbReference type="Proteomes" id="UP001500218"/>
    </source>
</evidence>
<dbReference type="EC" id="1.1.1.271" evidence="5"/>
<dbReference type="Gene3D" id="3.90.25.10">
    <property type="entry name" value="UDP-galactose 4-epimerase, domain 1"/>
    <property type="match status" value="1"/>
</dbReference>
<feature type="binding site" evidence="5">
    <location>
        <position position="207"/>
    </location>
    <ligand>
        <name>substrate</name>
    </ligand>
</feature>
<dbReference type="HAMAP" id="MF_00956">
    <property type="entry name" value="GDP_fucose_synth"/>
    <property type="match status" value="1"/>
</dbReference>
<keyword evidence="5" id="KW-0511">Multifunctional enzyme</keyword>
<feature type="binding site" evidence="5">
    <location>
        <begin position="8"/>
        <end position="14"/>
    </location>
    <ligand>
        <name>NADP(+)</name>
        <dbReference type="ChEBI" id="CHEBI:58349"/>
    </ligand>
</feature>
<comment type="pathway">
    <text evidence="5">Nucleotide-sugar biosynthesis; GDP-L-fucose biosynthesis via de novo pathway; GDP-L-fucose from GDP-alpha-D-mannose: step 2/2.</text>
</comment>
<evidence type="ECO:0000259" key="6">
    <source>
        <dbReference type="Pfam" id="PF01370"/>
    </source>
</evidence>
<evidence type="ECO:0000313" key="7">
    <source>
        <dbReference type="EMBL" id="GAA1783342.1"/>
    </source>
</evidence>
<dbReference type="CDD" id="cd05239">
    <property type="entry name" value="GDP_FS_SDR_e"/>
    <property type="match status" value="1"/>
</dbReference>
<evidence type="ECO:0000256" key="1">
    <source>
        <dbReference type="ARBA" id="ARBA00005959"/>
    </source>
</evidence>
<keyword evidence="8" id="KW-1185">Reference proteome</keyword>
<dbReference type="PANTHER" id="PTHR43238:SF1">
    <property type="entry name" value="GDP-L-FUCOSE SYNTHASE"/>
    <property type="match status" value="1"/>
</dbReference>
<comment type="caution">
    <text evidence="5">Lacks conserved residue(s) required for the propagation of feature annotation.</text>
</comment>
<feature type="binding site" evidence="5">
    <location>
        <position position="138"/>
    </location>
    <ligand>
        <name>NADP(+)</name>
        <dbReference type="ChEBI" id="CHEBI:58349"/>
    </ligand>
</feature>
<comment type="function">
    <text evidence="5">Catalyzes the two-step NADP-dependent conversion of GDP-4-dehydro-6-deoxy-D-mannose to GDP-fucose, involving an epimerase and a reductase reaction.</text>
</comment>
<dbReference type="InterPro" id="IPR001509">
    <property type="entry name" value="Epimerase_deHydtase"/>
</dbReference>
<feature type="binding site" evidence="5">
    <location>
        <position position="200"/>
    </location>
    <ligand>
        <name>substrate</name>
    </ligand>
</feature>
<feature type="binding site" evidence="5">
    <location>
        <position position="185"/>
    </location>
    <ligand>
        <name>substrate</name>
    </ligand>
</feature>
<feature type="binding site" evidence="5">
    <location>
        <position position="267"/>
    </location>
    <ligand>
        <name>substrate</name>
    </ligand>
</feature>
<dbReference type="Gene3D" id="3.40.50.720">
    <property type="entry name" value="NAD(P)-binding Rossmann-like Domain"/>
    <property type="match status" value="1"/>
</dbReference>
<proteinExistence type="inferred from homology"/>